<organism evidence="4 5">
    <name type="scientific">Micromonospora siamensis</name>
    <dbReference type="NCBI Taxonomy" id="299152"/>
    <lineage>
        <taxon>Bacteria</taxon>
        <taxon>Bacillati</taxon>
        <taxon>Actinomycetota</taxon>
        <taxon>Actinomycetes</taxon>
        <taxon>Micromonosporales</taxon>
        <taxon>Micromonosporaceae</taxon>
        <taxon>Micromonospora</taxon>
    </lineage>
</organism>
<gene>
    <name evidence="4" type="ORF">GA0074704_5471</name>
</gene>
<keyword evidence="5" id="KW-1185">Reference proteome</keyword>
<dbReference type="Proteomes" id="UP000198210">
    <property type="component" value="Chromosome I"/>
</dbReference>
<accession>A0A1C5K458</accession>
<evidence type="ECO:0000313" key="4">
    <source>
        <dbReference type="EMBL" id="SCG77530.1"/>
    </source>
</evidence>
<protein>
    <submittedName>
        <fullName evidence="4">YrhK-like protein</fullName>
    </submittedName>
</protein>
<feature type="domain" description="YrhK" evidence="3">
    <location>
        <begin position="5"/>
        <end position="58"/>
    </location>
</feature>
<feature type="region of interest" description="Disordered" evidence="1">
    <location>
        <begin position="71"/>
        <end position="90"/>
    </location>
</feature>
<proteinExistence type="predicted"/>
<sequence>MLFIRRYPLAHLAIGLLGNLLFLTGSTLFVLGLSHPAGYLFLAGSFAMLLGALGEVVKAIGRRAIRRHDAALPNSERTGPRARNHELTPP</sequence>
<dbReference type="AlphaFoldDB" id="A0A1C5K458"/>
<evidence type="ECO:0000313" key="5">
    <source>
        <dbReference type="Proteomes" id="UP000198210"/>
    </source>
</evidence>
<evidence type="ECO:0000259" key="3">
    <source>
        <dbReference type="Pfam" id="PF14145"/>
    </source>
</evidence>
<name>A0A1C5K458_9ACTN</name>
<keyword evidence="2" id="KW-0472">Membrane</keyword>
<dbReference type="Pfam" id="PF14145">
    <property type="entry name" value="YrhK"/>
    <property type="match status" value="1"/>
</dbReference>
<evidence type="ECO:0000256" key="1">
    <source>
        <dbReference type="SAM" id="MobiDB-lite"/>
    </source>
</evidence>
<reference evidence="4 5" key="1">
    <citation type="submission" date="2016-06" db="EMBL/GenBank/DDBJ databases">
        <authorList>
            <person name="Kjaerup R.B."/>
            <person name="Dalgaard T.S."/>
            <person name="Juul-Madsen H.R."/>
        </authorList>
    </citation>
    <scope>NUCLEOTIDE SEQUENCE [LARGE SCALE GENOMIC DNA]</scope>
    <source>
        <strain evidence="4 5">DSM 45097</strain>
    </source>
</reference>
<feature type="transmembrane region" description="Helical" evidence="2">
    <location>
        <begin position="37"/>
        <end position="57"/>
    </location>
</feature>
<feature type="transmembrane region" description="Helical" evidence="2">
    <location>
        <begin position="12"/>
        <end position="31"/>
    </location>
</feature>
<keyword evidence="2" id="KW-1133">Transmembrane helix</keyword>
<evidence type="ECO:0000256" key="2">
    <source>
        <dbReference type="SAM" id="Phobius"/>
    </source>
</evidence>
<dbReference type="InterPro" id="IPR025424">
    <property type="entry name" value="YrhK_domain"/>
</dbReference>
<keyword evidence="2" id="KW-0812">Transmembrane</keyword>
<dbReference type="EMBL" id="LT607751">
    <property type="protein sequence ID" value="SCG77530.1"/>
    <property type="molecule type" value="Genomic_DNA"/>
</dbReference>